<comment type="caution">
    <text evidence="1">The sequence shown here is derived from an EMBL/GenBank/DDBJ whole genome shotgun (WGS) entry which is preliminary data.</text>
</comment>
<dbReference type="PANTHER" id="PTHR33539:SF1">
    <property type="entry name" value="UPF0764 PROTEIN C16ORF89"/>
    <property type="match status" value="1"/>
</dbReference>
<dbReference type="EMBL" id="CAXLJM020000075">
    <property type="protein sequence ID" value="CAL8128936.1"/>
    <property type="molecule type" value="Genomic_DNA"/>
</dbReference>
<accession>A0ABP1RJ13</accession>
<reference evidence="1 2" key="1">
    <citation type="submission" date="2024-08" db="EMBL/GenBank/DDBJ databases">
        <authorList>
            <person name="Cucini C."/>
            <person name="Frati F."/>
        </authorList>
    </citation>
    <scope>NUCLEOTIDE SEQUENCE [LARGE SCALE GENOMIC DNA]</scope>
</reference>
<dbReference type="Pfam" id="PF15882">
    <property type="entry name" value="DUF4735"/>
    <property type="match status" value="1"/>
</dbReference>
<keyword evidence="2" id="KW-1185">Reference proteome</keyword>
<evidence type="ECO:0000313" key="1">
    <source>
        <dbReference type="EMBL" id="CAL8128936.1"/>
    </source>
</evidence>
<organism evidence="1 2">
    <name type="scientific">Orchesella dallaii</name>
    <dbReference type="NCBI Taxonomy" id="48710"/>
    <lineage>
        <taxon>Eukaryota</taxon>
        <taxon>Metazoa</taxon>
        <taxon>Ecdysozoa</taxon>
        <taxon>Arthropoda</taxon>
        <taxon>Hexapoda</taxon>
        <taxon>Collembola</taxon>
        <taxon>Entomobryomorpha</taxon>
        <taxon>Entomobryoidea</taxon>
        <taxon>Orchesellidae</taxon>
        <taxon>Orchesellinae</taxon>
        <taxon>Orchesella</taxon>
    </lineage>
</organism>
<dbReference type="InterPro" id="IPR031751">
    <property type="entry name" value="DUF4735"/>
</dbReference>
<sequence>MHFKGHPNIKISPKIPSDGPSILEAYSIVTPTSELTTLDHTEPSGDIKDKPLCKSSKLKQLKEDVLDGIDRILKFYESHSNISNGRIDTIVGLTALREFCRKIVEVIKTSTKSWKSANIVNQRAMNVSKVGHEPEYMWGSIKEGCLSALIVNCEMPHVCEKTLGAETPESQYFLAHQLMYRILMNQMSDCFPKKNFINEEVNHQLCAKMYREAELVDKLNYPEIHRHLFGEYVGFCGFMGYPNFLREDWLESLLSWQSRSEYGCFTYNLSPESSYEFKESYFLERLSTPSEIEKGILPKETCAFPTTTVGLLTLAIHWDYMEENCQS</sequence>
<dbReference type="Proteomes" id="UP001642540">
    <property type="component" value="Unassembled WGS sequence"/>
</dbReference>
<protein>
    <submittedName>
        <fullName evidence="1">Uncharacterized protein</fullName>
    </submittedName>
</protein>
<dbReference type="PANTHER" id="PTHR33539">
    <property type="entry name" value="UPF0764 PROTEIN C16ORF89"/>
    <property type="match status" value="1"/>
</dbReference>
<name>A0ABP1RJ13_9HEXA</name>
<evidence type="ECO:0000313" key="2">
    <source>
        <dbReference type="Proteomes" id="UP001642540"/>
    </source>
</evidence>
<gene>
    <name evidence="1" type="ORF">ODALV1_LOCUS22696</name>
</gene>
<proteinExistence type="predicted"/>